<dbReference type="Pfam" id="PF04389">
    <property type="entry name" value="Peptidase_M28"/>
    <property type="match status" value="1"/>
</dbReference>
<reference evidence="3 4" key="1">
    <citation type="submission" date="2018-03" db="EMBL/GenBank/DDBJ databases">
        <title>Draft Genome Sequences of the Obligatory Marine Myxobacteria Enhygromyxa salina SWB007.</title>
        <authorList>
            <person name="Poehlein A."/>
            <person name="Moghaddam J.A."/>
            <person name="Harms H."/>
            <person name="Alanjari M."/>
            <person name="Koenig G.M."/>
            <person name="Daniel R."/>
            <person name="Schaeberle T.F."/>
        </authorList>
    </citation>
    <scope>NUCLEOTIDE SEQUENCE [LARGE SCALE GENOMIC DNA]</scope>
    <source>
        <strain evidence="3 4">SWB007</strain>
    </source>
</reference>
<proteinExistence type="predicted"/>
<dbReference type="AlphaFoldDB" id="A0A2S9YG16"/>
<keyword evidence="3" id="KW-0645">Protease</keyword>
<sequence>MILGLSVALASLSTGCKDDPLGDEAASASTGDSGSADTHADTGTETGDAQCSSGTPQELADCVDRDRYVADLEFIAQPRDPGSAHWQEVQDLCFDRFTEYGFDVELHTYATGVNVIGTKLGTENPEQRIVVAGHYDHIPGCNGADDNASGTAAALEAARVLSQRDYPRTLVVACWDEEELGLVGAEAYVDAAVVGAGDQILFNWNFEMIGFTDDAPDSQTVPDGFELLFPDQVQELEANQYRGDFVAVVVDEDGMAMIQPFMTYAEGYGLPAVLLPVPADLKNSPLLADLRRSDHAAFWELDVPAVMLTDTSEFRYANYHCATGEDAVELLDHEFSAKVIASTVGAAAESLGL</sequence>
<keyword evidence="3" id="KW-0378">Hydrolase</keyword>
<gene>
    <name evidence="3" type="primary">ywaD_1</name>
    <name evidence="3" type="ORF">ENSA7_51530</name>
</gene>
<dbReference type="Gene3D" id="3.40.630.10">
    <property type="entry name" value="Zn peptidases"/>
    <property type="match status" value="1"/>
</dbReference>
<feature type="region of interest" description="Disordered" evidence="1">
    <location>
        <begin position="22"/>
        <end position="57"/>
    </location>
</feature>
<dbReference type="InterPro" id="IPR007484">
    <property type="entry name" value="Peptidase_M28"/>
</dbReference>
<organism evidence="3 4">
    <name type="scientific">Enhygromyxa salina</name>
    <dbReference type="NCBI Taxonomy" id="215803"/>
    <lineage>
        <taxon>Bacteria</taxon>
        <taxon>Pseudomonadati</taxon>
        <taxon>Myxococcota</taxon>
        <taxon>Polyangia</taxon>
        <taxon>Nannocystales</taxon>
        <taxon>Nannocystaceae</taxon>
        <taxon>Enhygromyxa</taxon>
    </lineage>
</organism>
<dbReference type="PANTHER" id="PTHR12147:SF26">
    <property type="entry name" value="PEPTIDASE M28 DOMAIN-CONTAINING PROTEIN"/>
    <property type="match status" value="1"/>
</dbReference>
<dbReference type="GO" id="GO:0006508">
    <property type="term" value="P:proteolysis"/>
    <property type="evidence" value="ECO:0007669"/>
    <property type="project" value="InterPro"/>
</dbReference>
<evidence type="ECO:0000259" key="2">
    <source>
        <dbReference type="Pfam" id="PF04389"/>
    </source>
</evidence>
<dbReference type="EMBL" id="PVNL01000105">
    <property type="protein sequence ID" value="PRQ03956.1"/>
    <property type="molecule type" value="Genomic_DNA"/>
</dbReference>
<dbReference type="EC" id="3.4.11.6" evidence="3"/>
<dbReference type="SUPFAM" id="SSF53187">
    <property type="entry name" value="Zn-dependent exopeptidases"/>
    <property type="match status" value="1"/>
</dbReference>
<comment type="caution">
    <text evidence="3">The sequence shown here is derived from an EMBL/GenBank/DDBJ whole genome shotgun (WGS) entry which is preliminary data.</text>
</comment>
<accession>A0A2S9YG16</accession>
<evidence type="ECO:0000313" key="4">
    <source>
        <dbReference type="Proteomes" id="UP000238823"/>
    </source>
</evidence>
<dbReference type="GO" id="GO:0004177">
    <property type="term" value="F:aminopeptidase activity"/>
    <property type="evidence" value="ECO:0007669"/>
    <property type="project" value="UniProtKB-KW"/>
</dbReference>
<protein>
    <submittedName>
        <fullName evidence="3">Aminopeptidase YwaD</fullName>
        <ecNumber evidence="3">3.4.11.6</ecNumber>
    </submittedName>
</protein>
<evidence type="ECO:0000313" key="3">
    <source>
        <dbReference type="EMBL" id="PRQ03956.1"/>
    </source>
</evidence>
<feature type="domain" description="Peptidase M28" evidence="2">
    <location>
        <begin position="114"/>
        <end position="248"/>
    </location>
</feature>
<dbReference type="GO" id="GO:0008235">
    <property type="term" value="F:metalloexopeptidase activity"/>
    <property type="evidence" value="ECO:0007669"/>
    <property type="project" value="InterPro"/>
</dbReference>
<dbReference type="PANTHER" id="PTHR12147">
    <property type="entry name" value="METALLOPEPTIDASE M28 FAMILY MEMBER"/>
    <property type="match status" value="1"/>
</dbReference>
<evidence type="ECO:0000256" key="1">
    <source>
        <dbReference type="SAM" id="MobiDB-lite"/>
    </source>
</evidence>
<feature type="compositionally biased region" description="Polar residues" evidence="1">
    <location>
        <begin position="41"/>
        <end position="56"/>
    </location>
</feature>
<feature type="compositionally biased region" description="Low complexity" evidence="1">
    <location>
        <begin position="25"/>
        <end position="37"/>
    </location>
</feature>
<keyword evidence="3" id="KW-0031">Aminopeptidase</keyword>
<name>A0A2S9YG16_9BACT</name>
<dbReference type="Proteomes" id="UP000238823">
    <property type="component" value="Unassembled WGS sequence"/>
</dbReference>
<dbReference type="InterPro" id="IPR045175">
    <property type="entry name" value="M28_fam"/>
</dbReference>
<dbReference type="RefSeq" id="WP_181234111.1">
    <property type="nucleotide sequence ID" value="NZ_PVNL01000105.1"/>
</dbReference>